<gene>
    <name evidence="1" type="ORF">GCM10011320_21760</name>
</gene>
<sequence length="63" mass="6961">MAGDGVSIHATNNLLIPQIEQICGYRGAVECLDDLADDHWICGQGREPFVDGLTWCGGWWSIR</sequence>
<comment type="caution">
    <text evidence="1">The sequence shown here is derived from an EMBL/GenBank/DDBJ whole genome shotgun (WGS) entry which is preliminary data.</text>
</comment>
<evidence type="ECO:0000313" key="1">
    <source>
        <dbReference type="EMBL" id="GGJ14131.1"/>
    </source>
</evidence>
<protein>
    <submittedName>
        <fullName evidence="1">Uncharacterized protein</fullName>
    </submittedName>
</protein>
<dbReference type="AlphaFoldDB" id="A0A917KJ07"/>
<dbReference type="Proteomes" id="UP000661507">
    <property type="component" value="Unassembled WGS sequence"/>
</dbReference>
<dbReference type="EMBL" id="BMKW01000005">
    <property type="protein sequence ID" value="GGJ14131.1"/>
    <property type="molecule type" value="Genomic_DNA"/>
</dbReference>
<reference evidence="1" key="1">
    <citation type="journal article" date="2014" name="Int. J. Syst. Evol. Microbiol.">
        <title>Complete genome sequence of Corynebacterium casei LMG S-19264T (=DSM 44701T), isolated from a smear-ripened cheese.</title>
        <authorList>
            <consortium name="US DOE Joint Genome Institute (JGI-PGF)"/>
            <person name="Walter F."/>
            <person name="Albersmeier A."/>
            <person name="Kalinowski J."/>
            <person name="Ruckert C."/>
        </authorList>
    </citation>
    <scope>NUCLEOTIDE SEQUENCE</scope>
    <source>
        <strain evidence="1">CGMCC 1.3617</strain>
    </source>
</reference>
<proteinExistence type="predicted"/>
<accession>A0A917KJ07</accession>
<reference evidence="1" key="2">
    <citation type="submission" date="2020-09" db="EMBL/GenBank/DDBJ databases">
        <authorList>
            <person name="Sun Q."/>
            <person name="Zhou Y."/>
        </authorList>
    </citation>
    <scope>NUCLEOTIDE SEQUENCE</scope>
    <source>
        <strain evidence="1">CGMCC 1.3617</strain>
    </source>
</reference>
<organism evidence="1 2">
    <name type="scientific">Neoroseomonas lacus</name>
    <dbReference type="NCBI Taxonomy" id="287609"/>
    <lineage>
        <taxon>Bacteria</taxon>
        <taxon>Pseudomonadati</taxon>
        <taxon>Pseudomonadota</taxon>
        <taxon>Alphaproteobacteria</taxon>
        <taxon>Acetobacterales</taxon>
        <taxon>Acetobacteraceae</taxon>
        <taxon>Neoroseomonas</taxon>
    </lineage>
</organism>
<evidence type="ECO:0000313" key="2">
    <source>
        <dbReference type="Proteomes" id="UP000661507"/>
    </source>
</evidence>
<keyword evidence="2" id="KW-1185">Reference proteome</keyword>
<name>A0A917KJ07_9PROT</name>